<comment type="similarity">
    <text evidence="1">Belongs to the PPR family. P subfamily.</text>
</comment>
<dbReference type="NCBIfam" id="TIGR00756">
    <property type="entry name" value="PPR"/>
    <property type="match status" value="1"/>
</dbReference>
<dbReference type="PANTHER" id="PTHR47874">
    <property type="entry name" value="EXPRESSED PROTEIN"/>
    <property type="match status" value="1"/>
</dbReference>
<evidence type="ECO:0000256" key="3">
    <source>
        <dbReference type="PROSITE-ProRule" id="PRU00708"/>
    </source>
</evidence>
<evidence type="ECO:0000256" key="1">
    <source>
        <dbReference type="ARBA" id="ARBA00007626"/>
    </source>
</evidence>
<feature type="repeat" description="PPR" evidence="3">
    <location>
        <begin position="50"/>
        <end position="84"/>
    </location>
</feature>
<dbReference type="InterPro" id="IPR044179">
    <property type="entry name" value="PPR5-like"/>
</dbReference>
<dbReference type="Gene3D" id="1.25.40.10">
    <property type="entry name" value="Tetratricopeptide repeat domain"/>
    <property type="match status" value="1"/>
</dbReference>
<keyword evidence="2" id="KW-0677">Repeat</keyword>
<reference evidence="4 5" key="1">
    <citation type="submission" date="2021-07" db="EMBL/GenBank/DDBJ databases">
        <title>The Aristolochia fimbriata genome: insights into angiosperm evolution, floral development and chemical biosynthesis.</title>
        <authorList>
            <person name="Jiao Y."/>
        </authorList>
    </citation>
    <scope>NUCLEOTIDE SEQUENCE [LARGE SCALE GENOMIC DNA]</scope>
    <source>
        <strain evidence="4">IBCAS-2021</strain>
        <tissue evidence="4">Leaf</tissue>
    </source>
</reference>
<dbReference type="PROSITE" id="PS51375">
    <property type="entry name" value="PPR"/>
    <property type="match status" value="1"/>
</dbReference>
<dbReference type="InterPro" id="IPR002885">
    <property type="entry name" value="PPR_rpt"/>
</dbReference>
<evidence type="ECO:0000313" key="5">
    <source>
        <dbReference type="Proteomes" id="UP000825729"/>
    </source>
</evidence>
<sequence length="138" mass="15669">MELFLTGLSLPDCTHACGPYFPYTRVMEGEVAAVSEVFRWMQKQRWYVADNGVYSKLISVMRKKGQTRMAMWLFSEMRNSGCRPDTSVYNALISANLYPKDKAKALAKASGYFEKMKGDGIGTYSDETQPVQAWCHNI</sequence>
<evidence type="ECO:0008006" key="6">
    <source>
        <dbReference type="Google" id="ProtNLM"/>
    </source>
</evidence>
<protein>
    <recommendedName>
        <fullName evidence="6">Pentatricopeptide repeat-containing protein</fullName>
    </recommendedName>
</protein>
<accession>A0AAV7EQM9</accession>
<dbReference type="PANTHER" id="PTHR47874:SF5">
    <property type="entry name" value="PENTATRICOPEPTIDE REPEAT-CONTAINING PROTEIN PPR5 HOMOLOG, CHLOROPLASTIC"/>
    <property type="match status" value="1"/>
</dbReference>
<dbReference type="InterPro" id="IPR011990">
    <property type="entry name" value="TPR-like_helical_dom_sf"/>
</dbReference>
<dbReference type="Proteomes" id="UP000825729">
    <property type="component" value="Unassembled WGS sequence"/>
</dbReference>
<proteinExistence type="inferred from homology"/>
<dbReference type="EMBL" id="JAINDJ010000004">
    <property type="protein sequence ID" value="KAG9450729.1"/>
    <property type="molecule type" value="Genomic_DNA"/>
</dbReference>
<keyword evidence="5" id="KW-1185">Reference proteome</keyword>
<evidence type="ECO:0000313" key="4">
    <source>
        <dbReference type="EMBL" id="KAG9450729.1"/>
    </source>
</evidence>
<organism evidence="4 5">
    <name type="scientific">Aristolochia fimbriata</name>
    <name type="common">White veined hardy Dutchman's pipe vine</name>
    <dbReference type="NCBI Taxonomy" id="158543"/>
    <lineage>
        <taxon>Eukaryota</taxon>
        <taxon>Viridiplantae</taxon>
        <taxon>Streptophyta</taxon>
        <taxon>Embryophyta</taxon>
        <taxon>Tracheophyta</taxon>
        <taxon>Spermatophyta</taxon>
        <taxon>Magnoliopsida</taxon>
        <taxon>Magnoliidae</taxon>
        <taxon>Piperales</taxon>
        <taxon>Aristolochiaceae</taxon>
        <taxon>Aristolochia</taxon>
    </lineage>
</organism>
<name>A0AAV7EQM9_ARIFI</name>
<dbReference type="AlphaFoldDB" id="A0AAV7EQM9"/>
<dbReference type="Pfam" id="PF13041">
    <property type="entry name" value="PPR_2"/>
    <property type="match status" value="1"/>
</dbReference>
<gene>
    <name evidence="4" type="ORF">H6P81_010694</name>
</gene>
<dbReference type="GO" id="GO:0003729">
    <property type="term" value="F:mRNA binding"/>
    <property type="evidence" value="ECO:0007669"/>
    <property type="project" value="InterPro"/>
</dbReference>
<evidence type="ECO:0000256" key="2">
    <source>
        <dbReference type="ARBA" id="ARBA00022737"/>
    </source>
</evidence>
<comment type="caution">
    <text evidence="4">The sequence shown here is derived from an EMBL/GenBank/DDBJ whole genome shotgun (WGS) entry which is preliminary data.</text>
</comment>